<protein>
    <submittedName>
        <fullName evidence="1">Uncharacterized protein</fullName>
    </submittedName>
</protein>
<feature type="non-terminal residue" evidence="1">
    <location>
        <position position="1"/>
    </location>
</feature>
<proteinExistence type="predicted"/>
<evidence type="ECO:0000313" key="2">
    <source>
        <dbReference type="Proteomes" id="UP000678499"/>
    </source>
</evidence>
<evidence type="ECO:0000313" key="1">
    <source>
        <dbReference type="EMBL" id="CAD7278615.1"/>
    </source>
</evidence>
<dbReference type="EMBL" id="OA883332">
    <property type="protein sequence ID" value="CAD7278615.1"/>
    <property type="molecule type" value="Genomic_DNA"/>
</dbReference>
<sequence length="340" mass="37450">MARCIIKTRGLHAGNPMPSGKSGPCPTLRSQHRFFLFPGTSYEHRVCSVSSVSLRPQVSTDKITYLAVYDVANSEKREKYDQDLKDYVAKEAPPGYESSLGEAASINVQKSAKHSRREAFGWTNQSMVSVIGSGVKFDASAGCGGLGFGFANKQPCFLIRPGRTSMVPGVLWVACYPYAGESLIEKIVYVGPSVGGKNVNGFPVKGFFPVKPRTGTEQRAAEAAGKGPHAPMPYMYLKVYLKQQREGTFKSDTEERQVEIQCYQLAKNVPLDLTRRSGMNIFTILAAELRKRALDKTPSWARDSLKAIGNHEQEITAFALETPETREPETRARGILNAFI</sequence>
<accession>A0A7R9BQK9</accession>
<reference evidence="1" key="1">
    <citation type="submission" date="2020-11" db="EMBL/GenBank/DDBJ databases">
        <authorList>
            <person name="Tran Van P."/>
        </authorList>
    </citation>
    <scope>NUCLEOTIDE SEQUENCE</scope>
</reference>
<keyword evidence="2" id="KW-1185">Reference proteome</keyword>
<dbReference type="Proteomes" id="UP000678499">
    <property type="component" value="Unassembled WGS sequence"/>
</dbReference>
<gene>
    <name evidence="1" type="ORF">NMOB1V02_LOCUS6314</name>
</gene>
<dbReference type="AlphaFoldDB" id="A0A7R9BQK9"/>
<dbReference type="EMBL" id="CAJPEX010001295">
    <property type="protein sequence ID" value="CAG0918767.1"/>
    <property type="molecule type" value="Genomic_DNA"/>
</dbReference>
<name>A0A7R9BQK9_9CRUS</name>
<organism evidence="1">
    <name type="scientific">Notodromas monacha</name>
    <dbReference type="NCBI Taxonomy" id="399045"/>
    <lineage>
        <taxon>Eukaryota</taxon>
        <taxon>Metazoa</taxon>
        <taxon>Ecdysozoa</taxon>
        <taxon>Arthropoda</taxon>
        <taxon>Crustacea</taxon>
        <taxon>Oligostraca</taxon>
        <taxon>Ostracoda</taxon>
        <taxon>Podocopa</taxon>
        <taxon>Podocopida</taxon>
        <taxon>Cypridocopina</taxon>
        <taxon>Cypridoidea</taxon>
        <taxon>Cyprididae</taxon>
        <taxon>Notodromas</taxon>
    </lineage>
</organism>